<organism evidence="1 2">
    <name type="scientific">Devosia epidermidihirudinis</name>
    <dbReference type="NCBI Taxonomy" id="1293439"/>
    <lineage>
        <taxon>Bacteria</taxon>
        <taxon>Pseudomonadati</taxon>
        <taxon>Pseudomonadota</taxon>
        <taxon>Alphaproteobacteria</taxon>
        <taxon>Hyphomicrobiales</taxon>
        <taxon>Devosiaceae</taxon>
        <taxon>Devosia</taxon>
    </lineage>
</organism>
<comment type="caution">
    <text evidence="1">The sequence shown here is derived from an EMBL/GenBank/DDBJ whole genome shotgun (WGS) entry which is preliminary data.</text>
</comment>
<dbReference type="Gene3D" id="3.30.420.40">
    <property type="match status" value="2"/>
</dbReference>
<gene>
    <name evidence="1" type="ORF">WH87_02335</name>
</gene>
<dbReference type="STRING" id="1293439.WH87_02335"/>
<sequence length="413" mass="43991">MKTADPELMRAINRFHVLDTIRRFGSISRVEIGERTQLSATTISAITGSLIDDGLITPLHVGDLRSGGNRGRPRVMLTLNPKAALVVGAKIAANRMSFAVTNFQGDVLAGLTLPMRVDRLPVQVIADLVEDGVRRCVLDAGVAMDEIKTVALSLPGIVEHGTGRVRSSSIFRDTDVPLKEAIKKRLGIDTIVESDANAITMAQHWFGQARELDDFVLVAIEENIGLGVMHGGQLFRGARELSLTLGDMVMGASPDGAAKLATLASETAILNGDYDDARLRDAIRLGQGMRQVRGMIDSGHVELQAAARRAGAALGIAIANLVALFAPPRVILVGSSLALGDHLLAPLHDSFAKAIPEQLKTVAQIIIDDVDDELWARGAAAVALGELYGSPWGTTGPARSHTHTQNQNVVVED</sequence>
<dbReference type="SUPFAM" id="SSF46785">
    <property type="entry name" value="Winged helix' DNA-binding domain"/>
    <property type="match status" value="1"/>
</dbReference>
<dbReference type="InterPro" id="IPR036390">
    <property type="entry name" value="WH_DNA-bd_sf"/>
</dbReference>
<dbReference type="Pfam" id="PF00480">
    <property type="entry name" value="ROK"/>
    <property type="match status" value="1"/>
</dbReference>
<dbReference type="Proteomes" id="UP000033411">
    <property type="component" value="Unassembled WGS sequence"/>
</dbReference>
<evidence type="ECO:0000313" key="1">
    <source>
        <dbReference type="EMBL" id="KKC41005.1"/>
    </source>
</evidence>
<dbReference type="InterPro" id="IPR036388">
    <property type="entry name" value="WH-like_DNA-bd_sf"/>
</dbReference>
<dbReference type="Gene3D" id="1.10.10.10">
    <property type="entry name" value="Winged helix-like DNA-binding domain superfamily/Winged helix DNA-binding domain"/>
    <property type="match status" value="1"/>
</dbReference>
<name>A0A0F5QJ59_9HYPH</name>
<dbReference type="RefSeq" id="WP_046139995.1">
    <property type="nucleotide sequence ID" value="NZ_LANJ01000004.1"/>
</dbReference>
<reference evidence="1 2" key="1">
    <citation type="submission" date="2015-03" db="EMBL/GenBank/DDBJ databases">
        <authorList>
            <person name="Lepp D."/>
            <person name="Hassan Y.I."/>
            <person name="Li X.-Z."/>
            <person name="Zhou T."/>
        </authorList>
    </citation>
    <scope>NUCLEOTIDE SEQUENCE [LARGE SCALE GENOMIC DNA]</scope>
    <source>
        <strain evidence="1 2">E84</strain>
    </source>
</reference>
<evidence type="ECO:0000313" key="2">
    <source>
        <dbReference type="Proteomes" id="UP000033411"/>
    </source>
</evidence>
<dbReference type="InterPro" id="IPR043129">
    <property type="entry name" value="ATPase_NBD"/>
</dbReference>
<dbReference type="Pfam" id="PF13412">
    <property type="entry name" value="HTH_24"/>
    <property type="match status" value="1"/>
</dbReference>
<dbReference type="InterPro" id="IPR000600">
    <property type="entry name" value="ROK"/>
</dbReference>
<dbReference type="SUPFAM" id="SSF53067">
    <property type="entry name" value="Actin-like ATPase domain"/>
    <property type="match status" value="1"/>
</dbReference>
<dbReference type="OrthoDB" id="9810372at2"/>
<dbReference type="PATRIC" id="fig|1293439.3.peg.2834"/>
<protein>
    <submittedName>
        <fullName evidence="1">ROK family transcriptional regulator</fullName>
    </submittedName>
</protein>
<accession>A0A0F5QJ59</accession>
<proteinExistence type="predicted"/>
<dbReference type="PANTHER" id="PTHR18964:SF173">
    <property type="entry name" value="GLUCOKINASE"/>
    <property type="match status" value="1"/>
</dbReference>
<keyword evidence="2" id="KW-1185">Reference proteome</keyword>
<dbReference type="AlphaFoldDB" id="A0A0F5QJ59"/>
<dbReference type="EMBL" id="LANJ01000004">
    <property type="protein sequence ID" value="KKC41005.1"/>
    <property type="molecule type" value="Genomic_DNA"/>
</dbReference>
<dbReference type="PANTHER" id="PTHR18964">
    <property type="entry name" value="ROK (REPRESSOR, ORF, KINASE) FAMILY"/>
    <property type="match status" value="1"/>
</dbReference>